<evidence type="ECO:0000256" key="2">
    <source>
        <dbReference type="ARBA" id="ARBA00022801"/>
    </source>
</evidence>
<evidence type="ECO:0000259" key="4">
    <source>
        <dbReference type="Pfam" id="PF00135"/>
    </source>
</evidence>
<dbReference type="InterPro" id="IPR029058">
    <property type="entry name" value="AB_hydrolase_fold"/>
</dbReference>
<proteinExistence type="inferred from homology"/>
<gene>
    <name evidence="5" type="ORF">MCHLO_08281</name>
</gene>
<dbReference type="Gene3D" id="3.40.50.1820">
    <property type="entry name" value="alpha/beta hydrolase"/>
    <property type="match status" value="2"/>
</dbReference>
<dbReference type="PANTHER" id="PTHR11559">
    <property type="entry name" value="CARBOXYLESTERASE"/>
    <property type="match status" value="1"/>
</dbReference>
<keyword evidence="2 3" id="KW-0378">Hydrolase</keyword>
<keyword evidence="6" id="KW-1185">Reference proteome</keyword>
<organism evidence="5 6">
    <name type="scientific">Mycena chlorophos</name>
    <name type="common">Agaric fungus</name>
    <name type="synonym">Agaricus chlorophos</name>
    <dbReference type="NCBI Taxonomy" id="658473"/>
    <lineage>
        <taxon>Eukaryota</taxon>
        <taxon>Fungi</taxon>
        <taxon>Dikarya</taxon>
        <taxon>Basidiomycota</taxon>
        <taxon>Agaricomycotina</taxon>
        <taxon>Agaricomycetes</taxon>
        <taxon>Agaricomycetidae</taxon>
        <taxon>Agaricales</taxon>
        <taxon>Marasmiineae</taxon>
        <taxon>Mycenaceae</taxon>
        <taxon>Mycena</taxon>
    </lineage>
</organism>
<accession>A0ABQ0LIY0</accession>
<protein>
    <recommendedName>
        <fullName evidence="3">Carboxylic ester hydrolase</fullName>
        <ecNumber evidence="3">3.1.1.-</ecNumber>
    </recommendedName>
</protein>
<dbReference type="EC" id="3.1.1.-" evidence="3"/>
<name>A0ABQ0LIY0_MYCCL</name>
<evidence type="ECO:0000313" key="6">
    <source>
        <dbReference type="Proteomes" id="UP000815677"/>
    </source>
</evidence>
<comment type="similarity">
    <text evidence="1 3">Belongs to the type-B carboxylesterase/lipase family.</text>
</comment>
<dbReference type="SUPFAM" id="SSF53474">
    <property type="entry name" value="alpha/beta-Hydrolases"/>
    <property type="match status" value="1"/>
</dbReference>
<feature type="domain" description="Carboxylesterase type B" evidence="4">
    <location>
        <begin position="202"/>
        <end position="569"/>
    </location>
</feature>
<dbReference type="Pfam" id="PF00135">
    <property type="entry name" value="COesterase"/>
    <property type="match status" value="1"/>
</dbReference>
<dbReference type="Proteomes" id="UP000815677">
    <property type="component" value="Unassembled WGS sequence"/>
</dbReference>
<dbReference type="InterPro" id="IPR050309">
    <property type="entry name" value="Type-B_Carboxylest/Lipase"/>
</dbReference>
<evidence type="ECO:0000256" key="3">
    <source>
        <dbReference type="RuleBase" id="RU361235"/>
    </source>
</evidence>
<dbReference type="InterPro" id="IPR019826">
    <property type="entry name" value="Carboxylesterase_B_AS"/>
</dbReference>
<evidence type="ECO:0000256" key="1">
    <source>
        <dbReference type="ARBA" id="ARBA00005964"/>
    </source>
</evidence>
<reference evidence="5" key="1">
    <citation type="submission" date="2014-09" db="EMBL/GenBank/DDBJ databases">
        <title>Genome sequence of the luminous mushroom Mycena chlorophos for searching fungal bioluminescence genes.</title>
        <authorList>
            <person name="Tanaka Y."/>
            <person name="Kasuga D."/>
            <person name="Oba Y."/>
            <person name="Hase S."/>
            <person name="Sato K."/>
            <person name="Oba Y."/>
            <person name="Sakakibara Y."/>
        </authorList>
    </citation>
    <scope>NUCLEOTIDE SEQUENCE</scope>
</reference>
<dbReference type="EMBL" id="DF846903">
    <property type="protein sequence ID" value="GAT51111.1"/>
    <property type="molecule type" value="Genomic_DNA"/>
</dbReference>
<dbReference type="PROSITE" id="PS00122">
    <property type="entry name" value="CARBOXYLESTERASE_B_1"/>
    <property type="match status" value="1"/>
</dbReference>
<evidence type="ECO:0000313" key="5">
    <source>
        <dbReference type="EMBL" id="GAT51111.1"/>
    </source>
</evidence>
<sequence>MSLGWFKVLWRRISGDIKSLRHHTDNQNLNERLPFTRRPGPAGWSSSRHHDCVSFVLTTSCGRRRHLKASRPSPRVHADITIPSGVSAYFQRLFWLPALLPAAHAVLQSVTLDYGTFNGLANATAGIVYFRGIRYADAPVGDLRWKAPVSPPTTHMGTVDATAYGDACIAINQATVTPGTSEDCLSVNIFIPYGTNTTSKLPYRLGQFGFLGGSALKENGVLNAGLLDQKAGLEWLQRYITKFGGDPRKVTIWGESAGAGATMFHLIANGGTNGNLFRAAMGDSPSLSFLPEYDSSHIEGVYSQFVGFTNCTGLDNSATVACLRALPADSIALAGSEVYLNRTSAIFAFGPYTDGVFIQQRPVEAFKSGAFARVPVLFGSNTDEGANWSAGLADPAANTSNPLATQTTVYNFLVGQFATLTRESFDTAVAKYYPLAAYNNSFSLQGQQMYGELRYICSALLITGAATSFGLPGYQYHWDNPTIGSDHGEDLYAFFEGSEVFDNADQALFVAMRRWFTSFAISGDTPVAADVITWERSTASSGSPRLLLHPGATAMENITEALTARCNFWHSLSSEIST</sequence>
<dbReference type="InterPro" id="IPR002018">
    <property type="entry name" value="CarbesteraseB"/>
</dbReference>